<comment type="caution">
    <text evidence="5">The sequence shown here is derived from an EMBL/GenBank/DDBJ whole genome shotgun (WGS) entry which is preliminary data.</text>
</comment>
<dbReference type="PANTHER" id="PTHR46796:SF12">
    <property type="entry name" value="HTH-TYPE DNA-BINDING TRANSCRIPTIONAL ACTIVATOR EUTR"/>
    <property type="match status" value="1"/>
</dbReference>
<dbReference type="InterPro" id="IPR050204">
    <property type="entry name" value="AraC_XylS_family_regulators"/>
</dbReference>
<reference evidence="5 6" key="1">
    <citation type="submission" date="2024-06" db="EMBL/GenBank/DDBJ databases">
        <title>The Natural Products Discovery Center: Release of the First 8490 Sequenced Strains for Exploring Actinobacteria Biosynthetic Diversity.</title>
        <authorList>
            <person name="Kalkreuter E."/>
            <person name="Kautsar S.A."/>
            <person name="Yang D."/>
            <person name="Bader C.D."/>
            <person name="Teijaro C.N."/>
            <person name="Fluegel L."/>
            <person name="Davis C.M."/>
            <person name="Simpson J.R."/>
            <person name="Lauterbach L."/>
            <person name="Steele A.D."/>
            <person name="Gui C."/>
            <person name="Meng S."/>
            <person name="Li G."/>
            <person name="Viehrig K."/>
            <person name="Ye F."/>
            <person name="Su P."/>
            <person name="Kiefer A.F."/>
            <person name="Nichols A."/>
            <person name="Cepeda A.J."/>
            <person name="Yan W."/>
            <person name="Fan B."/>
            <person name="Jiang Y."/>
            <person name="Adhikari A."/>
            <person name="Zheng C.-J."/>
            <person name="Schuster L."/>
            <person name="Cowan T.M."/>
            <person name="Smanski M.J."/>
            <person name="Chevrette M.G."/>
            <person name="De Carvalho L.P.S."/>
            <person name="Shen B."/>
        </authorList>
    </citation>
    <scope>NUCLEOTIDE SEQUENCE [LARGE SCALE GENOMIC DNA]</scope>
    <source>
        <strain evidence="5 6">NPDC006286</strain>
    </source>
</reference>
<dbReference type="PANTHER" id="PTHR46796">
    <property type="entry name" value="HTH-TYPE TRANSCRIPTIONAL ACTIVATOR RHAS-RELATED"/>
    <property type="match status" value="1"/>
</dbReference>
<dbReference type="SUPFAM" id="SSF46689">
    <property type="entry name" value="Homeodomain-like"/>
    <property type="match status" value="1"/>
</dbReference>
<dbReference type="Pfam" id="PF14525">
    <property type="entry name" value="AraC_binding_2"/>
    <property type="match status" value="1"/>
</dbReference>
<organism evidence="5 6">
    <name type="scientific">Micromonospora fulviviridis</name>
    <dbReference type="NCBI Taxonomy" id="47860"/>
    <lineage>
        <taxon>Bacteria</taxon>
        <taxon>Bacillati</taxon>
        <taxon>Actinomycetota</taxon>
        <taxon>Actinomycetes</taxon>
        <taxon>Micromonosporales</taxon>
        <taxon>Micromonosporaceae</taxon>
        <taxon>Micromonospora</taxon>
    </lineage>
</organism>
<evidence type="ECO:0000256" key="3">
    <source>
        <dbReference type="ARBA" id="ARBA00023163"/>
    </source>
</evidence>
<dbReference type="Pfam" id="PF12833">
    <property type="entry name" value="HTH_18"/>
    <property type="match status" value="1"/>
</dbReference>
<feature type="domain" description="HTH araC/xylS-type" evidence="4">
    <location>
        <begin position="218"/>
        <end position="319"/>
    </location>
</feature>
<evidence type="ECO:0000313" key="5">
    <source>
        <dbReference type="EMBL" id="MEU0156559.1"/>
    </source>
</evidence>
<proteinExistence type="predicted"/>
<sequence>MGTIRIATNDPDEARIRAGEVYFPHRLAVLHPPASFHMALSGMGIGPVSVGLLSYSGEVRITTGELETSYEVNVPMSGSLHTRTAYGEVFASPGLAAVYNPDSPTTLHGWVDGGSLFGLKVDRAALESQLADLVDVPVPTPVRLGGALDLRRGPGRQWWTLAHSLVELACDPSGPLSMPMIARPLIQSVITALLYAVDHPYRDRLAGARYGAAPAAIRRVVEMLEDEPELPWTAADVAKRAGVSIRSLQEGFVRHIGQPPMTYLRTVRLRRAHVDLQAADPARHTVAQIAGRWGFVHLGRFAAAYRQRYGEAPSATLYRSM</sequence>
<dbReference type="InterPro" id="IPR018060">
    <property type="entry name" value="HTH_AraC"/>
</dbReference>
<evidence type="ECO:0000256" key="2">
    <source>
        <dbReference type="ARBA" id="ARBA00023125"/>
    </source>
</evidence>
<dbReference type="RefSeq" id="WP_355668064.1">
    <property type="nucleotide sequence ID" value="NZ_JBEXRX010000200.1"/>
</dbReference>
<keyword evidence="2" id="KW-0238">DNA-binding</keyword>
<keyword evidence="1" id="KW-0805">Transcription regulation</keyword>
<dbReference type="Gene3D" id="1.10.10.60">
    <property type="entry name" value="Homeodomain-like"/>
    <property type="match status" value="1"/>
</dbReference>
<keyword evidence="3" id="KW-0804">Transcription</keyword>
<dbReference type="SMART" id="SM00342">
    <property type="entry name" value="HTH_ARAC"/>
    <property type="match status" value="1"/>
</dbReference>
<evidence type="ECO:0000259" key="4">
    <source>
        <dbReference type="PROSITE" id="PS01124"/>
    </source>
</evidence>
<dbReference type="InterPro" id="IPR009057">
    <property type="entry name" value="Homeodomain-like_sf"/>
</dbReference>
<dbReference type="Proteomes" id="UP001550348">
    <property type="component" value="Unassembled WGS sequence"/>
</dbReference>
<keyword evidence="6" id="KW-1185">Reference proteome</keyword>
<dbReference type="InterPro" id="IPR035418">
    <property type="entry name" value="AraC-bd_2"/>
</dbReference>
<protein>
    <submittedName>
        <fullName evidence="5">AraC family transcriptional regulator</fullName>
    </submittedName>
</protein>
<name>A0ABV2VUV2_9ACTN</name>
<evidence type="ECO:0000313" key="6">
    <source>
        <dbReference type="Proteomes" id="UP001550348"/>
    </source>
</evidence>
<gene>
    <name evidence="5" type="ORF">ABZ071_32705</name>
</gene>
<dbReference type="PROSITE" id="PS01124">
    <property type="entry name" value="HTH_ARAC_FAMILY_2"/>
    <property type="match status" value="1"/>
</dbReference>
<dbReference type="EMBL" id="JBEXRX010000200">
    <property type="protein sequence ID" value="MEU0156559.1"/>
    <property type="molecule type" value="Genomic_DNA"/>
</dbReference>
<evidence type="ECO:0000256" key="1">
    <source>
        <dbReference type="ARBA" id="ARBA00023015"/>
    </source>
</evidence>
<accession>A0ABV2VUV2</accession>